<dbReference type="GO" id="GO:0016853">
    <property type="term" value="F:isomerase activity"/>
    <property type="evidence" value="ECO:0007669"/>
    <property type="project" value="UniProtKB-ARBA"/>
</dbReference>
<dbReference type="InterPro" id="IPR036663">
    <property type="entry name" value="Fumarylacetoacetase_C_sf"/>
</dbReference>
<comment type="caution">
    <text evidence="4">The sequence shown here is derived from an EMBL/GenBank/DDBJ whole genome shotgun (WGS) entry which is preliminary data.</text>
</comment>
<dbReference type="InterPro" id="IPR011234">
    <property type="entry name" value="Fumarylacetoacetase-like_C"/>
</dbReference>
<dbReference type="STRING" id="1562698.DESAMIL20_17"/>
<evidence type="ECO:0000259" key="3">
    <source>
        <dbReference type="Pfam" id="PF01557"/>
    </source>
</evidence>
<dbReference type="OrthoDB" id="5197601at2"/>
<dbReference type="GO" id="GO:0019752">
    <property type="term" value="P:carboxylic acid metabolic process"/>
    <property type="evidence" value="ECO:0007669"/>
    <property type="project" value="UniProtKB-ARBA"/>
</dbReference>
<organism evidence="4 5">
    <name type="scientific">Desulfurella amilsii</name>
    <dbReference type="NCBI Taxonomy" id="1562698"/>
    <lineage>
        <taxon>Bacteria</taxon>
        <taxon>Pseudomonadati</taxon>
        <taxon>Campylobacterota</taxon>
        <taxon>Desulfurellia</taxon>
        <taxon>Desulfurellales</taxon>
        <taxon>Desulfurellaceae</taxon>
        <taxon>Desulfurella</taxon>
    </lineage>
</organism>
<sequence>MKFLRCFYEGKDYHGLLENKSVKLLSNSFLEGDYKILKEVNISNVKILPPVLPSKIIGIGLNYNDHIQEMKDEKPNVPKMFIKPSSTVIATKEPIIYPKHMSKRVDYEGELGVVIGKVCKNISALQAKDYIFGYTIINDVTARDLQSIDGQWTRAKGFDTFAPIGPFIETQVDHMNLKITTKLNGVVKQDSTTSHMIFNVYELVSFISQIMTLYPGDLIASGTPSGVGPVVPGDIVEIEIENIGKLINPVKE</sequence>
<dbReference type="Gene3D" id="3.90.850.10">
    <property type="entry name" value="Fumarylacetoacetase-like, C-terminal domain"/>
    <property type="match status" value="1"/>
</dbReference>
<dbReference type="PANTHER" id="PTHR11820">
    <property type="entry name" value="ACYLPYRUVASE"/>
    <property type="match status" value="1"/>
</dbReference>
<keyword evidence="4" id="KW-0378">Hydrolase</keyword>
<proteinExistence type="inferred from homology"/>
<name>A0A1X4XZD6_9BACT</name>
<comment type="similarity">
    <text evidence="1">Belongs to the FAH family.</text>
</comment>
<dbReference type="PANTHER" id="PTHR11820:SF7">
    <property type="entry name" value="ACYLPYRUVASE FAHD1, MITOCHONDRIAL"/>
    <property type="match status" value="1"/>
</dbReference>
<accession>A0A1X4XZD6</accession>
<dbReference type="EMBL" id="MDSU01000001">
    <property type="protein sequence ID" value="OSS42909.1"/>
    <property type="molecule type" value="Genomic_DNA"/>
</dbReference>
<keyword evidence="5" id="KW-1185">Reference proteome</keyword>
<feature type="domain" description="Fumarylacetoacetase-like C-terminal" evidence="3">
    <location>
        <begin position="55"/>
        <end position="250"/>
    </location>
</feature>
<evidence type="ECO:0000256" key="1">
    <source>
        <dbReference type="ARBA" id="ARBA00010211"/>
    </source>
</evidence>
<dbReference type="GO" id="GO:0018773">
    <property type="term" value="F:acetylpyruvate hydrolase activity"/>
    <property type="evidence" value="ECO:0007669"/>
    <property type="project" value="TreeGrafter"/>
</dbReference>
<gene>
    <name evidence="4" type="ORF">DESAMIL20_17</name>
</gene>
<dbReference type="GO" id="GO:0046872">
    <property type="term" value="F:metal ion binding"/>
    <property type="evidence" value="ECO:0007669"/>
    <property type="project" value="UniProtKB-KW"/>
</dbReference>
<dbReference type="FunFam" id="3.90.850.10:FF:000002">
    <property type="entry name" value="2-hydroxyhepta-2,4-diene-1,7-dioate isomerase"/>
    <property type="match status" value="1"/>
</dbReference>
<evidence type="ECO:0000313" key="5">
    <source>
        <dbReference type="Proteomes" id="UP000194141"/>
    </source>
</evidence>
<reference evidence="4 5" key="1">
    <citation type="journal article" date="2017" name="Front. Microbiol.">
        <title>Genome Sequence of Desulfurella amilsii Strain TR1 and Comparative Genomics of Desulfurellaceae Family.</title>
        <authorList>
            <person name="Florentino A.P."/>
            <person name="Stams A.J."/>
            <person name="Sanchez-Andrea I."/>
        </authorList>
    </citation>
    <scope>NUCLEOTIDE SEQUENCE [LARGE SCALE GENOMIC DNA]</scope>
    <source>
        <strain evidence="4 5">TR1</strain>
    </source>
</reference>
<dbReference type="AlphaFoldDB" id="A0A1X4XZD6"/>
<dbReference type="SUPFAM" id="SSF56529">
    <property type="entry name" value="FAH"/>
    <property type="match status" value="1"/>
</dbReference>
<dbReference type="RefSeq" id="WP_086032844.1">
    <property type="nucleotide sequence ID" value="NZ_MDSU01000001.1"/>
</dbReference>
<evidence type="ECO:0000313" key="4">
    <source>
        <dbReference type="EMBL" id="OSS42909.1"/>
    </source>
</evidence>
<dbReference type="Pfam" id="PF01557">
    <property type="entry name" value="FAA_hydrolase"/>
    <property type="match status" value="1"/>
</dbReference>
<keyword evidence="2" id="KW-0479">Metal-binding</keyword>
<dbReference type="Proteomes" id="UP000194141">
    <property type="component" value="Unassembled WGS sequence"/>
</dbReference>
<evidence type="ECO:0000256" key="2">
    <source>
        <dbReference type="ARBA" id="ARBA00022723"/>
    </source>
</evidence>
<protein>
    <submittedName>
        <fullName evidence="4">Fumarylacetoacetate hydrolase family protein</fullName>
    </submittedName>
</protein>